<name>A0A4R1QE64_9BACL</name>
<proteinExistence type="predicted"/>
<dbReference type="EMBL" id="SLUL01000008">
    <property type="protein sequence ID" value="TCL48767.1"/>
    <property type="molecule type" value="Genomic_DNA"/>
</dbReference>
<dbReference type="Proteomes" id="UP000295658">
    <property type="component" value="Unassembled WGS sequence"/>
</dbReference>
<dbReference type="InterPro" id="IPR014245">
    <property type="entry name" value="Spore_III_AF"/>
</dbReference>
<dbReference type="OrthoDB" id="2375554at2"/>
<comment type="caution">
    <text evidence="2">The sequence shown here is derived from an EMBL/GenBank/DDBJ whole genome shotgun (WGS) entry which is preliminary data.</text>
</comment>
<accession>A0A4R1QE64</accession>
<sequence>MGFLTEWISHIITFILLAVVIELILPNGSFQKYVKMVVGLLLIVVIFSPIFRLFTGDVEKMIASFQKTEMVQNESIENEIEKKKTEIQASQHAYILEQMAVQMKTVVAEELMRTYGLTIADLSFVIAKKNEIQIPQDIEKINVVLTNEQDERAISTIKPIDVHISSDQINEETTDLATFLASKWEVDEKKIAVQLERRE</sequence>
<organism evidence="2 3">
    <name type="scientific">Thermolongibacillus altinsuensis</name>
    <dbReference type="NCBI Taxonomy" id="575256"/>
    <lineage>
        <taxon>Bacteria</taxon>
        <taxon>Bacillati</taxon>
        <taxon>Bacillota</taxon>
        <taxon>Bacilli</taxon>
        <taxon>Bacillales</taxon>
        <taxon>Anoxybacillaceae</taxon>
        <taxon>Thermolongibacillus</taxon>
    </lineage>
</organism>
<keyword evidence="1" id="KW-0812">Transmembrane</keyword>
<evidence type="ECO:0000256" key="1">
    <source>
        <dbReference type="SAM" id="Phobius"/>
    </source>
</evidence>
<dbReference type="RefSeq" id="WP_132948569.1">
    <property type="nucleotide sequence ID" value="NZ_SLUL01000008.1"/>
</dbReference>
<keyword evidence="3" id="KW-1185">Reference proteome</keyword>
<gene>
    <name evidence="2" type="ORF">EDD69_10822</name>
</gene>
<evidence type="ECO:0000313" key="3">
    <source>
        <dbReference type="Proteomes" id="UP000295658"/>
    </source>
</evidence>
<feature type="transmembrane region" description="Helical" evidence="1">
    <location>
        <begin position="7"/>
        <end position="25"/>
    </location>
</feature>
<reference evidence="2 3" key="1">
    <citation type="submission" date="2019-03" db="EMBL/GenBank/DDBJ databases">
        <title>Genomic Encyclopedia of Type Strains, Phase IV (KMG-IV): sequencing the most valuable type-strain genomes for metagenomic binning, comparative biology and taxonomic classification.</title>
        <authorList>
            <person name="Goeker M."/>
        </authorList>
    </citation>
    <scope>NUCLEOTIDE SEQUENCE [LARGE SCALE GENOMIC DNA]</scope>
    <source>
        <strain evidence="2 3">DSM 24979</strain>
    </source>
</reference>
<keyword evidence="1" id="KW-0472">Membrane</keyword>
<keyword evidence="1" id="KW-1133">Transmembrane helix</keyword>
<dbReference type="Pfam" id="PF09581">
    <property type="entry name" value="Spore_III_AF"/>
    <property type="match status" value="1"/>
</dbReference>
<protein>
    <submittedName>
        <fullName evidence="2">Stage III sporulation protein AF</fullName>
    </submittedName>
</protein>
<dbReference type="AlphaFoldDB" id="A0A4R1QE64"/>
<evidence type="ECO:0000313" key="2">
    <source>
        <dbReference type="EMBL" id="TCL48767.1"/>
    </source>
</evidence>
<dbReference type="NCBIfam" id="TIGR02896">
    <property type="entry name" value="spore_III_AF"/>
    <property type="match status" value="1"/>
</dbReference>
<feature type="transmembrane region" description="Helical" evidence="1">
    <location>
        <begin position="37"/>
        <end position="55"/>
    </location>
</feature>